<evidence type="ECO:0000256" key="1">
    <source>
        <dbReference type="ARBA" id="ARBA00022801"/>
    </source>
</evidence>
<evidence type="ECO:0000256" key="4">
    <source>
        <dbReference type="ARBA" id="ARBA00035393"/>
    </source>
</evidence>
<comment type="function">
    <text evidence="6">Catalyzes the hydrolysis of queuosine 5'-phosphate, releasing the nucleobase queuine (q). Is required for salvage of queuine from exogenous queuosine (Q) that is imported and then converted to queuosine 5'-phosphate intracellularly.</text>
</comment>
<dbReference type="EC" id="3.2.2.-" evidence="6"/>
<dbReference type="Proteomes" id="UP000835052">
    <property type="component" value="Unassembled WGS sequence"/>
</dbReference>
<dbReference type="OrthoDB" id="10249667at2759"/>
<dbReference type="Pfam" id="PF10343">
    <property type="entry name" value="Q_salvage"/>
    <property type="match status" value="1"/>
</dbReference>
<accession>A0A8S1HD23</accession>
<comment type="catalytic activity">
    <reaction evidence="5 6">
        <text>queuosine 5'-phosphate + H2O = queuine + D-ribose 5-phosphate</text>
        <dbReference type="Rhea" id="RHEA:75387"/>
        <dbReference type="ChEBI" id="CHEBI:15377"/>
        <dbReference type="ChEBI" id="CHEBI:17433"/>
        <dbReference type="ChEBI" id="CHEBI:78346"/>
        <dbReference type="ChEBI" id="CHEBI:194371"/>
    </reaction>
    <physiologicalReaction direction="left-to-right" evidence="5 6">
        <dbReference type="Rhea" id="RHEA:75388"/>
    </physiologicalReaction>
</comment>
<evidence type="ECO:0000256" key="3">
    <source>
        <dbReference type="ARBA" id="ARBA00035306"/>
    </source>
</evidence>
<name>A0A8S1HD23_9PELO</name>
<dbReference type="InterPro" id="IPR019438">
    <property type="entry name" value="Q_salvage"/>
</dbReference>
<keyword evidence="8" id="KW-1185">Reference proteome</keyword>
<dbReference type="AlphaFoldDB" id="A0A8S1HD23"/>
<keyword evidence="1 6" id="KW-0378">Hydrolase</keyword>
<dbReference type="PANTHER" id="PTHR21314:SF0">
    <property type="entry name" value="QUEUOSINE 5'-PHOSPHATE N-GLYCOSYLASE_HYDROLASE"/>
    <property type="match status" value="1"/>
</dbReference>
<evidence type="ECO:0000256" key="5">
    <source>
        <dbReference type="ARBA" id="ARBA00048204"/>
    </source>
</evidence>
<gene>
    <name evidence="7" type="ORF">CAUJ_LOCUS7119</name>
</gene>
<proteinExistence type="inferred from homology"/>
<sequence length="342" mass="38422">MDGTLSPSDSGKFIAEHGEFIKINQEGVEKAAKLILDAVKNDSIKQVLFAAHVLHPKTADEKAVQWVFFMDTINFSFWPDEGKKYDVSYKGVTYTGYFAGCAALNKALDSGKAVTSAQFMATASEEVIDEIFKSDSGESIPLLKQRVQAINEAGRVLSEKFGGLFYNCVVQANRSAQKLLSIIVENFESFRDFAVYRGQKVSLLKRAQILVADVHGALEGYSPEENFNDIGSLTMFADYRVPQAMAFLGVLEYSEGLLQRLGEGKRLENGSQEEVELRGFSIHGCQKIVEAIRDLREKDPNYADLPEVPDVEVDVFIWVYRRQHAQEIEAKVPFHRTRCIYY</sequence>
<protein>
    <recommendedName>
        <fullName evidence="3 6">Queuosine 5'-phosphate N-glycosylase/hydrolase</fullName>
        <ecNumber evidence="6">3.2.2.-</ecNumber>
    </recommendedName>
    <alternativeName>
        <fullName evidence="4 6">Queuosine-nucleotide N-glycosylase/hydrolase</fullName>
    </alternativeName>
</protein>
<evidence type="ECO:0000256" key="2">
    <source>
        <dbReference type="ARBA" id="ARBA00035119"/>
    </source>
</evidence>
<evidence type="ECO:0000256" key="6">
    <source>
        <dbReference type="RuleBase" id="RU365002"/>
    </source>
</evidence>
<evidence type="ECO:0000313" key="7">
    <source>
        <dbReference type="EMBL" id="CAD6191200.1"/>
    </source>
</evidence>
<dbReference type="PANTHER" id="PTHR21314">
    <property type="entry name" value="QUEUOSINE 5'-PHOSPHATE N-GLYCOSYLASE_HYDROLASE-RELATED"/>
    <property type="match status" value="1"/>
</dbReference>
<dbReference type="EMBL" id="CAJGYM010000020">
    <property type="protein sequence ID" value="CAD6191200.1"/>
    <property type="molecule type" value="Genomic_DNA"/>
</dbReference>
<reference evidence="7" key="1">
    <citation type="submission" date="2020-10" db="EMBL/GenBank/DDBJ databases">
        <authorList>
            <person name="Kikuchi T."/>
        </authorList>
    </citation>
    <scope>NUCLEOTIDE SEQUENCE</scope>
    <source>
        <strain evidence="7">NKZ352</strain>
    </source>
</reference>
<organism evidence="7 8">
    <name type="scientific">Caenorhabditis auriculariae</name>
    <dbReference type="NCBI Taxonomy" id="2777116"/>
    <lineage>
        <taxon>Eukaryota</taxon>
        <taxon>Metazoa</taxon>
        <taxon>Ecdysozoa</taxon>
        <taxon>Nematoda</taxon>
        <taxon>Chromadorea</taxon>
        <taxon>Rhabditida</taxon>
        <taxon>Rhabditina</taxon>
        <taxon>Rhabditomorpha</taxon>
        <taxon>Rhabditoidea</taxon>
        <taxon>Rhabditidae</taxon>
        <taxon>Peloderinae</taxon>
        <taxon>Caenorhabditis</taxon>
    </lineage>
</organism>
<evidence type="ECO:0000313" key="8">
    <source>
        <dbReference type="Proteomes" id="UP000835052"/>
    </source>
</evidence>
<dbReference type="GO" id="GO:0016787">
    <property type="term" value="F:hydrolase activity"/>
    <property type="evidence" value="ECO:0007669"/>
    <property type="project" value="UniProtKB-KW"/>
</dbReference>
<comment type="caution">
    <text evidence="7">The sequence shown here is derived from an EMBL/GenBank/DDBJ whole genome shotgun (WGS) entry which is preliminary data.</text>
</comment>
<comment type="similarity">
    <text evidence="2 6">Belongs to the QNG1 protein family.</text>
</comment>
<dbReference type="GO" id="GO:0006400">
    <property type="term" value="P:tRNA modification"/>
    <property type="evidence" value="ECO:0007669"/>
    <property type="project" value="TreeGrafter"/>
</dbReference>